<evidence type="ECO:0008006" key="3">
    <source>
        <dbReference type="Google" id="ProtNLM"/>
    </source>
</evidence>
<dbReference type="EMBL" id="FZNW01000006">
    <property type="protein sequence ID" value="SNR44095.1"/>
    <property type="molecule type" value="Genomic_DNA"/>
</dbReference>
<dbReference type="Pfam" id="PF12691">
    <property type="entry name" value="Phage_tail_terminator_6"/>
    <property type="match status" value="1"/>
</dbReference>
<dbReference type="RefSeq" id="WP_089300623.1">
    <property type="nucleotide sequence ID" value="NZ_FZNW01000006.1"/>
</dbReference>
<name>A0A238WBZ5_9PSEU</name>
<protein>
    <recommendedName>
        <fullName evidence="3">Tail terminator</fullName>
    </recommendedName>
</protein>
<dbReference type="Proteomes" id="UP000198348">
    <property type="component" value="Unassembled WGS sequence"/>
</dbReference>
<reference evidence="1 2" key="1">
    <citation type="submission" date="2017-06" db="EMBL/GenBank/DDBJ databases">
        <authorList>
            <person name="Kim H.J."/>
            <person name="Triplett B.A."/>
        </authorList>
    </citation>
    <scope>NUCLEOTIDE SEQUENCE [LARGE SCALE GENOMIC DNA]</scope>
    <source>
        <strain evidence="1 2">DSM 45207</strain>
    </source>
</reference>
<gene>
    <name evidence="1" type="ORF">SAMN06265360_10621</name>
</gene>
<evidence type="ECO:0000313" key="2">
    <source>
        <dbReference type="Proteomes" id="UP000198348"/>
    </source>
</evidence>
<dbReference type="InterPro" id="IPR024411">
    <property type="entry name" value="Tail_terminator_phage"/>
</dbReference>
<keyword evidence="2" id="KW-1185">Reference proteome</keyword>
<dbReference type="OrthoDB" id="4953313at2"/>
<organism evidence="1 2">
    <name type="scientific">Haloechinothrix alba</name>
    <dbReference type="NCBI Taxonomy" id="664784"/>
    <lineage>
        <taxon>Bacteria</taxon>
        <taxon>Bacillati</taxon>
        <taxon>Actinomycetota</taxon>
        <taxon>Actinomycetes</taxon>
        <taxon>Pseudonocardiales</taxon>
        <taxon>Pseudonocardiaceae</taxon>
        <taxon>Haloechinothrix</taxon>
    </lineage>
</organism>
<accession>A0A238WBZ5</accession>
<evidence type="ECO:0000313" key="1">
    <source>
        <dbReference type="EMBL" id="SNR44095.1"/>
    </source>
</evidence>
<dbReference type="AlphaFoldDB" id="A0A238WBZ5"/>
<proteinExistence type="predicted"/>
<sequence>MTILDGFAEWLHKQGHGVYAPDRAYGDDEIGIVVGASPSSPDEVIVVATYQGQESDFKLGYDESHIQLRVRGTQDASRAFRRAQAIYDDWHGTGSVELPSGHQVLSVIGTQSGPIPIGRDDNGRFEHTINFRAEWRNTSNNRA</sequence>